<keyword evidence="2" id="KW-0732">Signal</keyword>
<feature type="chain" id="PRO_5025404674" evidence="2">
    <location>
        <begin position="19"/>
        <end position="632"/>
    </location>
</feature>
<evidence type="ECO:0000256" key="1">
    <source>
        <dbReference type="SAM" id="Phobius"/>
    </source>
</evidence>
<reference evidence="4" key="1">
    <citation type="journal article" date="2020" name="Gene">
        <title>A four-CRD C-type lectin from razor clam Sinonovacula constricta mediates agglutination and phagocytosis.</title>
        <authorList>
            <person name="Lan T."/>
            <person name="Li Z."/>
            <person name="Peng M."/>
            <person name="Niu D."/>
            <person name="Li Y."/>
            <person name="Li J."/>
        </authorList>
    </citation>
    <scope>NUCLEOTIDE SEQUENCE</scope>
</reference>
<feature type="transmembrane region" description="Helical" evidence="1">
    <location>
        <begin position="603"/>
        <end position="628"/>
    </location>
</feature>
<keyword evidence="1" id="KW-0812">Transmembrane</keyword>
<feature type="domain" description="C-type lectin" evidence="3">
    <location>
        <begin position="319"/>
        <end position="427"/>
    </location>
</feature>
<accession>A0A6B9KNU8</accession>
<name>A0A6B9KNU8_SINCO</name>
<feature type="signal peptide" evidence="2">
    <location>
        <begin position="1"/>
        <end position="18"/>
    </location>
</feature>
<evidence type="ECO:0000259" key="3">
    <source>
        <dbReference type="PROSITE" id="PS50041"/>
    </source>
</evidence>
<dbReference type="InterPro" id="IPR001304">
    <property type="entry name" value="C-type_lectin-like"/>
</dbReference>
<evidence type="ECO:0000313" key="4">
    <source>
        <dbReference type="EMBL" id="QHA94921.1"/>
    </source>
</evidence>
<dbReference type="InterPro" id="IPR016187">
    <property type="entry name" value="CTDL_fold"/>
</dbReference>
<dbReference type="SUPFAM" id="SSF56436">
    <property type="entry name" value="C-type lectin-like"/>
    <property type="match status" value="4"/>
</dbReference>
<organism evidence="4">
    <name type="scientific">Sinonovacula constricta</name>
    <name type="common">Razor clam</name>
    <dbReference type="NCBI Taxonomy" id="98310"/>
    <lineage>
        <taxon>Eukaryota</taxon>
        <taxon>Metazoa</taxon>
        <taxon>Spiralia</taxon>
        <taxon>Lophotrochozoa</taxon>
        <taxon>Mollusca</taxon>
        <taxon>Bivalvia</taxon>
        <taxon>Autobranchia</taxon>
        <taxon>Heteroconchia</taxon>
        <taxon>Euheterodonta</taxon>
        <taxon>Imparidentia</taxon>
        <taxon>Neoheterodontei</taxon>
        <taxon>Cardiida</taxon>
        <taxon>Tellinoidea</taxon>
        <taxon>Solecurtidae</taxon>
        <taxon>Sinonovacula</taxon>
    </lineage>
</organism>
<dbReference type="InterPro" id="IPR050111">
    <property type="entry name" value="C-type_lectin/snaclec_domain"/>
</dbReference>
<dbReference type="SMART" id="SM00034">
    <property type="entry name" value="CLECT"/>
    <property type="match status" value="4"/>
</dbReference>
<protein>
    <submittedName>
        <fullName evidence="4">C-type lectin</fullName>
    </submittedName>
</protein>
<keyword evidence="1" id="KW-0472">Membrane</keyword>
<proteinExistence type="evidence at transcript level"/>
<evidence type="ECO:0000256" key="2">
    <source>
        <dbReference type="SAM" id="SignalP"/>
    </source>
</evidence>
<dbReference type="PROSITE" id="PS50041">
    <property type="entry name" value="C_TYPE_LECTIN_2"/>
    <property type="match status" value="4"/>
</dbReference>
<feature type="domain" description="C-type lectin" evidence="3">
    <location>
        <begin position="30"/>
        <end position="149"/>
    </location>
</feature>
<keyword evidence="4" id="KW-0430">Lectin</keyword>
<dbReference type="GO" id="GO:0030246">
    <property type="term" value="F:carbohydrate binding"/>
    <property type="evidence" value="ECO:0007669"/>
    <property type="project" value="UniProtKB-KW"/>
</dbReference>
<feature type="domain" description="C-type lectin" evidence="3">
    <location>
        <begin position="165"/>
        <end position="298"/>
    </location>
</feature>
<dbReference type="AlphaFoldDB" id="A0A6B9KNU8"/>
<dbReference type="Gene3D" id="3.10.100.10">
    <property type="entry name" value="Mannose-Binding Protein A, subunit A"/>
    <property type="match status" value="4"/>
</dbReference>
<dbReference type="InterPro" id="IPR016186">
    <property type="entry name" value="C-type_lectin-like/link_sf"/>
</dbReference>
<dbReference type="EMBL" id="MN780862">
    <property type="protein sequence ID" value="QHA94921.1"/>
    <property type="molecule type" value="mRNA"/>
</dbReference>
<keyword evidence="1" id="KW-1133">Transmembrane helix</keyword>
<dbReference type="Pfam" id="PF00059">
    <property type="entry name" value="Lectin_C"/>
    <property type="match status" value="4"/>
</dbReference>
<feature type="domain" description="C-type lectin" evidence="3">
    <location>
        <begin position="456"/>
        <end position="580"/>
    </location>
</feature>
<dbReference type="PANTHER" id="PTHR22803">
    <property type="entry name" value="MANNOSE, PHOSPHOLIPASE, LECTIN RECEPTOR RELATED"/>
    <property type="match status" value="1"/>
</dbReference>
<sequence length="632" mass="70210">MTRIFTLWLLLSVGVVHGQLSCEPGWTAQGATYCFWPSTVAMTWQTASDECYKMAAELVKVYTADDIAAISALSNSTTVTRWWTELNDIGHVGVWVWGRGSLTTQPIFDVINWSQHPDDTAHLQNCGALTFQGSVSDERCGDKNRYICEYTRAPGTGCLQSWTNYSSSCYLFPAGLGDPWSLLNWQDAKTKCATVLQGTSAAGMTSHLLFLETQDEVNYVHSQLPLVSLTSQIWWIGMGDVTTEGRFVWTDGRAVSNSIVTWAQEPDNLGGMEKCAAINRNGTFLDLNCNRTENFLCIKGQGDMGSTAALGCAPGWTRAGRYCYLLETHSQKSWPDANVACQNKAARLVKVDTLDKKTWIESQNSMFEGGLWYWTGLNRQDNSRWVWADNSPANMTLVKWNKEPNNYKGEENCAVIFQNGAFNDVSCTSLSTGYICEANTEDSPCPNGWLTRNDPDQSSCYFLSNDTATYDESKAKCTQMTFPLASYLLAINSQNELTFIQKTVKSTTGSVTSWFTGLVDIDHEGYWTYDTSFNNPPPANLIPWVSMPTFVDGDENCVAILFAGEYINTKCTQIKPFICEKLAYGLSNGGSRVLTAKFSASSVLVLLMYFLVYGLALHYILHLTIVLYPISS</sequence>
<dbReference type="CDD" id="cd00037">
    <property type="entry name" value="CLECT"/>
    <property type="match status" value="2"/>
</dbReference>
<gene>
    <name evidence="4" type="primary">CTL-1</name>
</gene>